<dbReference type="SUPFAM" id="SSF55729">
    <property type="entry name" value="Acyl-CoA N-acyltransferases (Nat)"/>
    <property type="match status" value="1"/>
</dbReference>
<organism evidence="2 3">
    <name type="scientific">Roseivivax marinus</name>
    <dbReference type="NCBI Taxonomy" id="1379903"/>
    <lineage>
        <taxon>Bacteria</taxon>
        <taxon>Pseudomonadati</taxon>
        <taxon>Pseudomonadota</taxon>
        <taxon>Alphaproteobacteria</taxon>
        <taxon>Rhodobacterales</taxon>
        <taxon>Roseobacteraceae</taxon>
        <taxon>Roseivivax</taxon>
    </lineage>
</organism>
<protein>
    <recommendedName>
        <fullName evidence="1">BioF2-like acetyltransferase domain-containing protein</fullName>
    </recommendedName>
</protein>
<proteinExistence type="predicted"/>
<comment type="caution">
    <text evidence="2">The sequence shown here is derived from an EMBL/GenBank/DDBJ whole genome shotgun (WGS) entry which is preliminary data.</text>
</comment>
<feature type="domain" description="BioF2-like acetyltransferase" evidence="1">
    <location>
        <begin position="110"/>
        <end position="238"/>
    </location>
</feature>
<dbReference type="eggNOG" id="COG2348">
    <property type="taxonomic scope" value="Bacteria"/>
</dbReference>
<dbReference type="Gene3D" id="3.40.630.30">
    <property type="match status" value="1"/>
</dbReference>
<dbReference type="RefSeq" id="WP_043845893.1">
    <property type="nucleotide sequence ID" value="NZ_AQQW01000010.1"/>
</dbReference>
<keyword evidence="3" id="KW-1185">Reference proteome</keyword>
<dbReference type="Proteomes" id="UP000019063">
    <property type="component" value="Unassembled WGS sequence"/>
</dbReference>
<dbReference type="InterPro" id="IPR016181">
    <property type="entry name" value="Acyl_CoA_acyltransferase"/>
</dbReference>
<dbReference type="InterPro" id="IPR050644">
    <property type="entry name" value="PG_Glycine_Bridge_Synth"/>
</dbReference>
<name>W4HIB7_9RHOB</name>
<accession>W4HIB7</accession>
<evidence type="ECO:0000313" key="3">
    <source>
        <dbReference type="Proteomes" id="UP000019063"/>
    </source>
</evidence>
<evidence type="ECO:0000313" key="2">
    <source>
        <dbReference type="EMBL" id="ETW11755.1"/>
    </source>
</evidence>
<dbReference type="InterPro" id="IPR038740">
    <property type="entry name" value="BioF2-like_GNAT_dom"/>
</dbReference>
<gene>
    <name evidence="2" type="ORF">ATO8_15948</name>
</gene>
<dbReference type="Pfam" id="PF13480">
    <property type="entry name" value="Acetyltransf_6"/>
    <property type="match status" value="1"/>
</dbReference>
<dbReference type="PANTHER" id="PTHR36174">
    <property type="entry name" value="LIPID II:GLYCINE GLYCYLTRANSFERASE"/>
    <property type="match status" value="1"/>
</dbReference>
<dbReference type="PANTHER" id="PTHR36174:SF1">
    <property type="entry name" value="LIPID II:GLYCINE GLYCYLTRANSFERASE"/>
    <property type="match status" value="1"/>
</dbReference>
<sequence length="281" mass="30796">MIAFQQSDAFLRAARALDWPVAAREDAGLRWIEHWRGPRWPSPVRLVSRGPGCRDWLAARGAEPCVTLLNAEGLSPGDLRRAGYWPLMTPVTLARLPLGPEAAMRARMAQKWRNRLNAAARTGLELRHVPMPAEADHWLLQADAAQARRAGYAAWPPALVVAWAVTSPGTAVLFEARVSGRPVAGLILLRHGPGATYHVAHSRPEGRARHAMQALLWEAMLWAQAEGVREIDLGAIDTHGGRGLARFKLGTGARPHRLSGTWGHHKVLAPLARRLPLSWAA</sequence>
<evidence type="ECO:0000259" key="1">
    <source>
        <dbReference type="Pfam" id="PF13480"/>
    </source>
</evidence>
<dbReference type="AlphaFoldDB" id="W4HIB7"/>
<dbReference type="EMBL" id="AQQW01000010">
    <property type="protein sequence ID" value="ETW11755.1"/>
    <property type="molecule type" value="Genomic_DNA"/>
</dbReference>
<reference evidence="2 3" key="1">
    <citation type="journal article" date="2014" name="Antonie Van Leeuwenhoek">
        <title>Roseivivax atlanticus sp. nov., isolated from surface seawater of the Atlantic Ocean.</title>
        <authorList>
            <person name="Li G."/>
            <person name="Lai Q."/>
            <person name="Liu X."/>
            <person name="Sun F."/>
            <person name="Shao Z."/>
        </authorList>
    </citation>
    <scope>NUCLEOTIDE SEQUENCE [LARGE SCALE GENOMIC DNA]</scope>
    <source>
        <strain evidence="2 3">22II-s10s</strain>
    </source>
</reference>
<dbReference type="STRING" id="1379903.ATO8_15948"/>